<dbReference type="EMBL" id="JAENII010000004">
    <property type="protein sequence ID" value="MBK1826630.1"/>
    <property type="molecule type" value="Genomic_DNA"/>
</dbReference>
<name>A0A934R9Y4_9BACT</name>
<comment type="caution">
    <text evidence="1">The sequence shown here is derived from an EMBL/GenBank/DDBJ whole genome shotgun (WGS) entry which is preliminary data.</text>
</comment>
<sequence>MNQLLSDSTLRRLQERLQNAETLTRTTLAGARDENPLVEPTRQLLAVHQEIRTLLGADYSPDGSEMPDDRDFDKAAVQISREEHTLKPEVKDVLKALFMWRDDPAERANELSS</sequence>
<evidence type="ECO:0000313" key="1">
    <source>
        <dbReference type="EMBL" id="MBK1826630.1"/>
    </source>
</evidence>
<dbReference type="RefSeq" id="WP_200277777.1">
    <property type="nucleotide sequence ID" value="NZ_JAENII010000004.1"/>
</dbReference>
<gene>
    <name evidence="1" type="ORF">JIN81_06345</name>
</gene>
<organism evidence="1 2">
    <name type="scientific">Haloferula rosea</name>
    <dbReference type="NCBI Taxonomy" id="490093"/>
    <lineage>
        <taxon>Bacteria</taxon>
        <taxon>Pseudomonadati</taxon>
        <taxon>Verrucomicrobiota</taxon>
        <taxon>Verrucomicrobiia</taxon>
        <taxon>Verrucomicrobiales</taxon>
        <taxon>Verrucomicrobiaceae</taxon>
        <taxon>Haloferula</taxon>
    </lineage>
</organism>
<keyword evidence="2" id="KW-1185">Reference proteome</keyword>
<evidence type="ECO:0000313" key="2">
    <source>
        <dbReference type="Proteomes" id="UP000658278"/>
    </source>
</evidence>
<proteinExistence type="predicted"/>
<reference evidence="1" key="1">
    <citation type="submission" date="2021-01" db="EMBL/GenBank/DDBJ databases">
        <title>Modified the classification status of verrucomicrobia.</title>
        <authorList>
            <person name="Feng X."/>
        </authorList>
    </citation>
    <scope>NUCLEOTIDE SEQUENCE</scope>
    <source>
        <strain evidence="1">KCTC 22201</strain>
    </source>
</reference>
<dbReference type="AlphaFoldDB" id="A0A934R9Y4"/>
<accession>A0A934R9Y4</accession>
<protein>
    <submittedName>
        <fullName evidence="1">Uncharacterized protein</fullName>
    </submittedName>
</protein>
<dbReference type="Proteomes" id="UP000658278">
    <property type="component" value="Unassembled WGS sequence"/>
</dbReference>